<feature type="transmembrane region" description="Helical" evidence="22">
    <location>
        <begin position="178"/>
        <end position="198"/>
    </location>
</feature>
<dbReference type="GO" id="GO:0046872">
    <property type="term" value="F:metal ion binding"/>
    <property type="evidence" value="ECO:0007669"/>
    <property type="project" value="UniProtKB-KW"/>
</dbReference>
<feature type="transmembrane region" description="Helical" evidence="22">
    <location>
        <begin position="1120"/>
        <end position="1140"/>
    </location>
</feature>
<dbReference type="Pfam" id="PF00520">
    <property type="entry name" value="Ion_trans"/>
    <property type="match status" value="4"/>
</dbReference>
<dbReference type="FunFam" id="1.10.287.70:FF:000227">
    <property type="entry name" value="Voltage-dependent L-type calcium channel subunit alpha"/>
    <property type="match status" value="1"/>
</dbReference>
<dbReference type="GO" id="GO:0008331">
    <property type="term" value="F:high voltage-gated calcium channel activity"/>
    <property type="evidence" value="ECO:0007669"/>
    <property type="project" value="TreeGrafter"/>
</dbReference>
<dbReference type="Pfam" id="PF16885">
    <property type="entry name" value="CAC1F_C"/>
    <property type="match status" value="1"/>
</dbReference>
<feature type="transmembrane region" description="Helical" evidence="22">
    <location>
        <begin position="391"/>
        <end position="413"/>
    </location>
</feature>
<keyword evidence="14 18" id="KW-0325">Glycoprotein</keyword>
<evidence type="ECO:0000259" key="23">
    <source>
        <dbReference type="SMART" id="SM01062"/>
    </source>
</evidence>
<dbReference type="Pfam" id="PF16905">
    <property type="entry name" value="GPHH"/>
    <property type="match status" value="1"/>
</dbReference>
<evidence type="ECO:0000256" key="1">
    <source>
        <dbReference type="ARBA" id="ARBA00004141"/>
    </source>
</evidence>
<dbReference type="InterPro" id="IPR002077">
    <property type="entry name" value="VDCCAlpha1"/>
</dbReference>
<feature type="transmembrane region" description="Helical" evidence="22">
    <location>
        <begin position="1041"/>
        <end position="1068"/>
    </location>
</feature>
<feature type="glycosylation site" description="N-linked (GlcNAc...) asparagine" evidence="18">
    <location>
        <position position="337"/>
    </location>
</feature>
<dbReference type="FunFam" id="1.20.120.350:FF:000020">
    <property type="entry name" value="Voltage-dependent L-type calcium channel subunit alpha"/>
    <property type="match status" value="1"/>
</dbReference>
<dbReference type="SUPFAM" id="SSF81324">
    <property type="entry name" value="Voltage-gated potassium channels"/>
    <property type="match status" value="4"/>
</dbReference>
<dbReference type="InterPro" id="IPR031688">
    <property type="entry name" value="CAC1F_C"/>
</dbReference>
<dbReference type="InterPro" id="IPR031649">
    <property type="entry name" value="GPHH_dom"/>
</dbReference>
<evidence type="ECO:0000256" key="14">
    <source>
        <dbReference type="ARBA" id="ARBA00023180"/>
    </source>
</evidence>
<feature type="binding site" evidence="17">
    <location>
        <position position="372"/>
    </location>
    <ligand>
        <name>Ca(2+)</name>
        <dbReference type="ChEBI" id="CHEBI:29108"/>
    </ligand>
</feature>
<dbReference type="GeneTree" id="ENSGT00940000159855"/>
<evidence type="ECO:0000313" key="25">
    <source>
        <dbReference type="Proteomes" id="UP001501920"/>
    </source>
</evidence>
<keyword evidence="6 17" id="KW-0479">Metal-binding</keyword>
<feature type="transmembrane region" description="Helical" evidence="22">
    <location>
        <begin position="720"/>
        <end position="750"/>
    </location>
</feature>
<feature type="transmembrane region" description="Helical" evidence="22">
    <location>
        <begin position="771"/>
        <end position="791"/>
    </location>
</feature>
<evidence type="ECO:0000256" key="18">
    <source>
        <dbReference type="PIRSR" id="PIRSR602077-3"/>
    </source>
</evidence>
<keyword evidence="12 22" id="KW-0472">Membrane</keyword>
<sequence length="1698" mass="193103">MCPTSAFPFVKHKLLRQEWRAACYKLNLSFLFSTGNGYSKEAEEGGGEGDEEEEEEEEEEGGGEGDEGEWDEEGKPRMNRTETLNSTTSSTGTQKKKSQHAKKQVQGSNQVQRAPRALYCLKLNNPIRRAALSIVEWKPFDIFILLAIFANCVALGVSKPFPEDDSNATNHDLEQVEYVFLIIFTIETFLKILAYGLVMHPSSYIRNGWNLLDFVIVIVGLFSVVLETVTHKPGEAHHMPGKPGGLDVKALRAFRVLRPLRLVSGVPSKCLQIVLNSIMKAMVPLLHISLLVLFVIIIYAIIGLELFLGRMHKTCFFKDDEPVPCAFAGHGRQCNLNGSECRGRWDGPNGGITNFDNFFFAMLTVFQCITMEGWTDVLYWMNDAIGFELPWVYFVSLVIFGSFFVLNLVLGVLSGEFSKEREKAKARGDFQKLREKQQLEEDLCGYMDWITQAEDIDEFDEDGNRRESSLPASETASENTENIEEEHTDCCCVLCACIFSRTLRRWNRGVRRTCRKAVKSVTFYWLVLILVFLNTALSASEHYNQPDWLTDVQEIANKVLLSLFTVEMLLKMYSLGLQVYFVAFFNRFDCFVVCGGILETVLVEMEIMPPLGISVLRCVRLLRIFKVTRHWTALSNLVASLLNSMKSIASLLLLLFLFLIIFALLGMQLFGGKFNFDETQTKRSTFDAFPQALLTCFQILTGEDWNMVMYDGIMAYGGPVFPGMIVCLYFVILFICGNYILLNVFLAIAVDNLAGGDGDDKKKDKMISLPVNLVLASGTLVMVFIPLPLFSISDTHSSSFCRIRVGCHTLIHHHIFTNLILLFIILSSISLAAEDPIRAHSSRNKFLGYADYAFTSIFTVEILLKMTVHGAFLHSGSFCRNWFNLLDLLVVSVSLVSFFLHSSAISVVKILRVLRVLRPLRAINRAKGLKHVVQCVFVAIRTIGNIMIVTALLQFMFACIGVQLFKFLSQTVCLYIYGDVSHPMVRERHWLNSDFNFDNVLMGMMALFTVSTFEGWPALLYKAIDANGENHGPVYNYRVEISIFFIVYIIIIAFFMMNIFVGFVIITFREQGEAEFKNCELDKNQRQCVEYALKAQPLKLYIPKNPVQYKFWSMINSTGFEYIMFVLILLNTVTLAIQHYEQSKLFSYVMDILNMVFTGLFTVEMIVKLLALRLRHYFVDAWNSFDALIVVGSVVDIVVTEVSYFLNFIPQSSEDSSRVSITFFRLFRVMRLVKLLSKGEGIRTLLWTFVKSLQALPYVALLIAMIFFIYAVIGMQTFGKIAMQDYTPINRNNNFQTFPQAVLLLFRCATGEAWQEIMLASLPGKRCDPESDYEPGEEFTCGSNFAIVYFISFFMLCAFLIINLFVAVIMDNFDYLTRDWSILGPHHLDEFKRIWSEYDPEAKGRIKHLDVVALLRRIQPPLGFGKLCPHRVACKRLVAMNMPLNSDGTVTFNATLFALVRTALKIKTEGHPDQENEELRIIIKKIWKRMKPKILDEVIPPVNEEEVTVGKFYATFLIQDYFRKFRRRKEKVAYILWPPLFLRVHLCQAGLRTLQDLGPEIRLAMNADLDEEEEGLEEEQEENDAHYKVFKGRFVVVSTYLNKVSALPQVLISEGLGLYAKDPKFVAFAKREIADACHMTIDEMESAASDLLSRGSTGSSGGGFLNHTDLGPLYSDEEPVRGRDEDELADEMTCVTSF</sequence>
<evidence type="ECO:0000256" key="22">
    <source>
        <dbReference type="SAM" id="Phobius"/>
    </source>
</evidence>
<keyword evidence="9 19" id="KW-0851">Voltage-gated channel</keyword>
<protein>
    <recommendedName>
        <fullName evidence="19">Voltage-dependent L-type calcium channel subunit alpha</fullName>
    </recommendedName>
</protein>
<evidence type="ECO:0000256" key="9">
    <source>
        <dbReference type="ARBA" id="ARBA00022882"/>
    </source>
</evidence>
<evidence type="ECO:0000256" key="19">
    <source>
        <dbReference type="RuleBase" id="RU003808"/>
    </source>
</evidence>
<feature type="transmembrane region" description="Helical" evidence="22">
    <location>
        <begin position="1152"/>
        <end position="1172"/>
    </location>
</feature>
<evidence type="ECO:0000256" key="20">
    <source>
        <dbReference type="SAM" id="Coils"/>
    </source>
</evidence>
<keyword evidence="3 19" id="KW-0109">Calcium transport</keyword>
<feature type="coiled-coil region" evidence="20">
    <location>
        <begin position="1562"/>
        <end position="1589"/>
    </location>
</feature>
<keyword evidence="4 19" id="KW-0107">Calcium channel</keyword>
<keyword evidence="2" id="KW-0813">Transport</keyword>
<dbReference type="Gene3D" id="6.10.250.2500">
    <property type="match status" value="1"/>
</dbReference>
<dbReference type="PRINTS" id="PR01630">
    <property type="entry name" value="LVDCCALPHA1"/>
</dbReference>
<dbReference type="Gene3D" id="1.20.120.350">
    <property type="entry name" value="Voltage-gated potassium channels. Chain C"/>
    <property type="match status" value="4"/>
</dbReference>
<feature type="transmembrane region" description="Helical" evidence="22">
    <location>
        <begin position="999"/>
        <end position="1021"/>
    </location>
</feature>
<feature type="transmembrane region" description="Helical" evidence="22">
    <location>
        <begin position="521"/>
        <end position="539"/>
    </location>
</feature>
<dbReference type="FunFam" id="1.20.120.350:FF:000006">
    <property type="entry name" value="Voltage-dependent L-type calcium channel subunit alpha"/>
    <property type="match status" value="1"/>
</dbReference>
<dbReference type="PANTHER" id="PTHR45628:SF2">
    <property type="entry name" value="VOLTAGE-DEPENDENT L-TYPE CALCIUM CHANNEL SUBUNIT ALPHA-1F"/>
    <property type="match status" value="1"/>
</dbReference>
<feature type="transmembrane region" description="Helical" evidence="22">
    <location>
        <begin position="1255"/>
        <end position="1273"/>
    </location>
</feature>
<evidence type="ECO:0000256" key="21">
    <source>
        <dbReference type="SAM" id="MobiDB-lite"/>
    </source>
</evidence>
<feature type="transmembrane region" description="Helical" evidence="22">
    <location>
        <begin position="210"/>
        <end position="229"/>
    </location>
</feature>
<gene>
    <name evidence="24" type="primary">CACNA1D</name>
</gene>
<feature type="compositionally biased region" description="Basic residues" evidence="21">
    <location>
        <begin position="94"/>
        <end position="103"/>
    </location>
</feature>
<dbReference type="FunFam" id="1.20.120.350:FF:000010">
    <property type="entry name" value="Voltage-dependent L-type calcium channel subunit alpha"/>
    <property type="match status" value="1"/>
</dbReference>
<reference evidence="24 25" key="1">
    <citation type="submission" date="2020-10" db="EMBL/GenBank/DDBJ databases">
        <title>Pygocentrus nattereri (red-bellied piranha) genome, fPygNat1, primary haplotype.</title>
        <authorList>
            <person name="Myers G."/>
            <person name="Meyer A."/>
            <person name="Karagic N."/>
            <person name="Pippel M."/>
            <person name="Winkler S."/>
            <person name="Tracey A."/>
            <person name="Wood J."/>
            <person name="Formenti G."/>
            <person name="Howe K."/>
            <person name="Fedrigo O."/>
            <person name="Jarvis E.D."/>
        </authorList>
    </citation>
    <scope>NUCLEOTIDE SEQUENCE [LARGE SCALE GENOMIC DNA]</scope>
</reference>
<evidence type="ECO:0000313" key="24">
    <source>
        <dbReference type="Ensembl" id="ENSPNAP00000077140.1"/>
    </source>
</evidence>
<dbReference type="FunFam" id="1.10.238.10:FF:000418">
    <property type="entry name" value="Voltage-dependent L-type calcium channel subunit alpha"/>
    <property type="match status" value="1"/>
</dbReference>
<keyword evidence="11" id="KW-0406">Ion transport</keyword>
<feature type="compositionally biased region" description="Polar residues" evidence="21">
    <location>
        <begin position="470"/>
        <end position="480"/>
    </location>
</feature>
<feature type="transmembrane region" description="Helical" evidence="22">
    <location>
        <begin position="811"/>
        <end position="834"/>
    </location>
</feature>
<proteinExistence type="inferred from homology"/>
<evidence type="ECO:0000256" key="7">
    <source>
        <dbReference type="ARBA" id="ARBA00022737"/>
    </source>
</evidence>
<evidence type="ECO:0000256" key="2">
    <source>
        <dbReference type="ARBA" id="ARBA00022448"/>
    </source>
</evidence>
<evidence type="ECO:0000256" key="5">
    <source>
        <dbReference type="ARBA" id="ARBA00022692"/>
    </source>
</evidence>
<comment type="function">
    <text evidence="19">Voltage-sensitive calcium channels (VSCC) mediate the entry of calcium ions into excitable cells and are also involved in a variety of calcium-dependent processes, including muscle contraction, hormone or neurotransmitter release, gene expression, cell motility, cell division and cell death.</text>
</comment>
<comment type="catalytic activity">
    <reaction evidence="16">
        <text>Ca(2+)(in) = Ca(2+)(out)</text>
        <dbReference type="Rhea" id="RHEA:29671"/>
        <dbReference type="ChEBI" id="CHEBI:29108"/>
    </reaction>
</comment>
<dbReference type="Proteomes" id="UP001501920">
    <property type="component" value="Chromosome 28"/>
</dbReference>
<comment type="similarity">
    <text evidence="19">Belongs to the calcium channel alpha-1 subunit (TC 1.A.1.11) family.</text>
</comment>
<dbReference type="InterPro" id="IPR050599">
    <property type="entry name" value="VDCC_alpha-1_subunit"/>
</dbReference>
<evidence type="ECO:0000256" key="17">
    <source>
        <dbReference type="PIRSR" id="PIRSR602077-1"/>
    </source>
</evidence>
<dbReference type="Ensembl" id="ENSPNAT00000052118.1">
    <property type="protein sequence ID" value="ENSPNAP00000077140.1"/>
    <property type="gene ID" value="ENSPNAG00000012236.2"/>
</dbReference>
<evidence type="ECO:0000256" key="6">
    <source>
        <dbReference type="ARBA" id="ARBA00022723"/>
    </source>
</evidence>
<accession>A0AAR2LKR1</accession>
<dbReference type="FunFam" id="1.10.287.70:FF:000008">
    <property type="entry name" value="Voltage-dependent L-type calcium channel subunit alpha"/>
    <property type="match status" value="1"/>
</dbReference>
<feature type="transmembrane region" description="Helical" evidence="22">
    <location>
        <begin position="285"/>
        <end position="308"/>
    </location>
</feature>
<dbReference type="FunFam" id="1.20.120.350:FF:000001">
    <property type="entry name" value="Voltage-dependent L-type calcium channel subunit alpha"/>
    <property type="match status" value="1"/>
</dbReference>
<feature type="transmembrane region" description="Helical" evidence="22">
    <location>
        <begin position="358"/>
        <end position="379"/>
    </location>
</feature>
<evidence type="ECO:0000256" key="16">
    <source>
        <dbReference type="ARBA" id="ARBA00036634"/>
    </source>
</evidence>
<dbReference type="InterPro" id="IPR005821">
    <property type="entry name" value="Ion_trans_dom"/>
</dbReference>
<evidence type="ECO:0000256" key="13">
    <source>
        <dbReference type="ARBA" id="ARBA00023157"/>
    </source>
</evidence>
<comment type="subcellular location">
    <subcellularLocation>
        <location evidence="1 19">Membrane</location>
        <topology evidence="1 19">Multi-pass membrane protein</topology>
    </subcellularLocation>
</comment>
<feature type="transmembrane region" description="Helical" evidence="22">
    <location>
        <begin position="559"/>
        <end position="583"/>
    </location>
</feature>
<dbReference type="GO" id="GO:0098703">
    <property type="term" value="P:calcium ion import across plasma membrane"/>
    <property type="evidence" value="ECO:0007669"/>
    <property type="project" value="TreeGrafter"/>
</dbReference>
<evidence type="ECO:0000256" key="15">
    <source>
        <dbReference type="ARBA" id="ARBA00023303"/>
    </source>
</evidence>
<feature type="binding site" evidence="17">
    <location>
        <position position="1014"/>
    </location>
    <ligand>
        <name>Ca(2+)</name>
        <dbReference type="ChEBI" id="CHEBI:29108"/>
    </ligand>
</feature>
<evidence type="ECO:0000256" key="3">
    <source>
        <dbReference type="ARBA" id="ARBA00022568"/>
    </source>
</evidence>
<keyword evidence="8 17" id="KW-0106">Calcium</keyword>
<evidence type="ECO:0000256" key="4">
    <source>
        <dbReference type="ARBA" id="ARBA00022673"/>
    </source>
</evidence>
<keyword evidence="7" id="KW-0677">Repeat</keyword>
<reference evidence="24" key="3">
    <citation type="submission" date="2025-09" db="UniProtKB">
        <authorList>
            <consortium name="Ensembl"/>
        </authorList>
    </citation>
    <scope>IDENTIFICATION</scope>
</reference>
<keyword evidence="25" id="KW-1185">Reference proteome</keyword>
<feature type="transmembrane region" description="Helical" evidence="22">
    <location>
        <begin position="888"/>
        <end position="911"/>
    </location>
</feature>
<name>A0AAR2LKR1_PYGNA</name>
<evidence type="ECO:0000256" key="8">
    <source>
        <dbReference type="ARBA" id="ARBA00022837"/>
    </source>
</evidence>
<dbReference type="Pfam" id="PF08763">
    <property type="entry name" value="Ca_chan_IQ"/>
    <property type="match status" value="1"/>
</dbReference>
<feature type="transmembrane region" description="Helical" evidence="22">
    <location>
        <begin position="1347"/>
        <end position="1370"/>
    </location>
</feature>
<feature type="compositionally biased region" description="Acidic residues" evidence="21">
    <location>
        <begin position="44"/>
        <end position="72"/>
    </location>
</feature>
<feature type="region of interest" description="Disordered" evidence="21">
    <location>
        <begin position="36"/>
        <end position="110"/>
    </location>
</feature>
<dbReference type="GO" id="GO:0005891">
    <property type="term" value="C:voltage-gated calcium channel complex"/>
    <property type="evidence" value="ECO:0007669"/>
    <property type="project" value="InterPro"/>
</dbReference>
<dbReference type="PANTHER" id="PTHR45628">
    <property type="entry name" value="VOLTAGE-DEPENDENT CALCIUM CHANNEL TYPE A SUBUNIT ALPHA-1"/>
    <property type="match status" value="1"/>
</dbReference>
<keyword evidence="5 22" id="KW-0812">Transmembrane</keyword>
<keyword evidence="10 22" id="KW-1133">Transmembrane helix</keyword>
<feature type="domain" description="Voltage-dependent calcium channel alpha-1 subunit IQ" evidence="23">
    <location>
        <begin position="1504"/>
        <end position="1538"/>
    </location>
</feature>
<keyword evidence="13" id="KW-1015">Disulfide bond</keyword>
<evidence type="ECO:0000256" key="10">
    <source>
        <dbReference type="ARBA" id="ARBA00022989"/>
    </source>
</evidence>
<reference evidence="24" key="2">
    <citation type="submission" date="2025-08" db="UniProtKB">
        <authorList>
            <consortium name="Ensembl"/>
        </authorList>
    </citation>
    <scope>IDENTIFICATION</scope>
</reference>
<feature type="binding site" evidence="17">
    <location>
        <position position="703"/>
    </location>
    <ligand>
        <name>Ca(2+)</name>
        <dbReference type="ChEBI" id="CHEBI:29108"/>
    </ligand>
</feature>
<feature type="transmembrane region" description="Helical" evidence="22">
    <location>
        <begin position="846"/>
        <end position="868"/>
    </location>
</feature>
<dbReference type="Gene3D" id="1.10.287.70">
    <property type="match status" value="4"/>
</dbReference>
<feature type="transmembrane region" description="Helical" evidence="22">
    <location>
        <begin position="1184"/>
        <end position="1206"/>
    </location>
</feature>
<feature type="region of interest" description="Disordered" evidence="21">
    <location>
        <begin position="460"/>
        <end position="481"/>
    </location>
</feature>
<feature type="transmembrane region" description="Helical" evidence="22">
    <location>
        <begin position="139"/>
        <end position="158"/>
    </location>
</feature>
<dbReference type="InterPro" id="IPR005446">
    <property type="entry name" value="VDCC_L_a1su"/>
</dbReference>
<dbReference type="InterPro" id="IPR027359">
    <property type="entry name" value="Volt_channel_dom_sf"/>
</dbReference>
<dbReference type="SMART" id="SM01062">
    <property type="entry name" value="Ca_chan_IQ"/>
    <property type="match status" value="1"/>
</dbReference>
<dbReference type="FunFam" id="1.10.287.70:FF:000009">
    <property type="entry name" value="Voltage-dependent L-type calcium channel subunit alpha"/>
    <property type="match status" value="1"/>
</dbReference>
<dbReference type="Gene3D" id="6.10.250.2180">
    <property type="match status" value="1"/>
</dbReference>
<evidence type="ECO:0000256" key="11">
    <source>
        <dbReference type="ARBA" id="ARBA00023065"/>
    </source>
</evidence>
<feature type="transmembrane region" description="Helical" evidence="22">
    <location>
        <begin position="651"/>
        <end position="670"/>
    </location>
</feature>
<organism evidence="24 25">
    <name type="scientific">Pygocentrus nattereri</name>
    <name type="common">Red-bellied piranha</name>
    <dbReference type="NCBI Taxonomy" id="42514"/>
    <lineage>
        <taxon>Eukaryota</taxon>
        <taxon>Metazoa</taxon>
        <taxon>Chordata</taxon>
        <taxon>Craniata</taxon>
        <taxon>Vertebrata</taxon>
        <taxon>Euteleostomi</taxon>
        <taxon>Actinopterygii</taxon>
        <taxon>Neopterygii</taxon>
        <taxon>Teleostei</taxon>
        <taxon>Ostariophysi</taxon>
        <taxon>Characiformes</taxon>
        <taxon>Characoidei</taxon>
        <taxon>Pygocentrus</taxon>
    </lineage>
</organism>
<keyword evidence="15" id="KW-0407">Ion channel</keyword>
<keyword evidence="20" id="KW-0175">Coiled coil</keyword>
<evidence type="ECO:0000256" key="12">
    <source>
        <dbReference type="ARBA" id="ARBA00023136"/>
    </source>
</evidence>
<dbReference type="PRINTS" id="PR00167">
    <property type="entry name" value="CACHANNEL"/>
</dbReference>
<dbReference type="InterPro" id="IPR014873">
    <property type="entry name" value="VDCC_a1su_IQ"/>
</dbReference>